<keyword evidence="2" id="KW-1185">Reference proteome</keyword>
<name>A0A9P6GF00_9PLEO</name>
<dbReference type="AlphaFoldDB" id="A0A9P6GF00"/>
<organism evidence="1 2">
    <name type="scientific">Paraphaeosphaeria minitans</name>
    <dbReference type="NCBI Taxonomy" id="565426"/>
    <lineage>
        <taxon>Eukaryota</taxon>
        <taxon>Fungi</taxon>
        <taxon>Dikarya</taxon>
        <taxon>Ascomycota</taxon>
        <taxon>Pezizomycotina</taxon>
        <taxon>Dothideomycetes</taxon>
        <taxon>Pleosporomycetidae</taxon>
        <taxon>Pleosporales</taxon>
        <taxon>Massarineae</taxon>
        <taxon>Didymosphaeriaceae</taxon>
        <taxon>Paraphaeosphaeria</taxon>
    </lineage>
</organism>
<evidence type="ECO:0000313" key="1">
    <source>
        <dbReference type="EMBL" id="KAF9733873.1"/>
    </source>
</evidence>
<accession>A0A9P6GF00</accession>
<comment type="caution">
    <text evidence="1">The sequence shown here is derived from an EMBL/GenBank/DDBJ whole genome shotgun (WGS) entry which is preliminary data.</text>
</comment>
<proteinExistence type="predicted"/>
<protein>
    <submittedName>
        <fullName evidence="1">Uncharacterized protein</fullName>
    </submittedName>
</protein>
<evidence type="ECO:0000313" key="2">
    <source>
        <dbReference type="Proteomes" id="UP000756921"/>
    </source>
</evidence>
<dbReference type="Proteomes" id="UP000756921">
    <property type="component" value="Unassembled WGS sequence"/>
</dbReference>
<dbReference type="EMBL" id="WJXW01000008">
    <property type="protein sequence ID" value="KAF9733873.1"/>
    <property type="molecule type" value="Genomic_DNA"/>
</dbReference>
<reference evidence="1" key="1">
    <citation type="journal article" date="2020" name="Mol. Plant Microbe Interact.">
        <title>Genome Sequence of the Biocontrol Agent Coniothyrium minitans strain Conio (IMI 134523).</title>
        <authorList>
            <person name="Patel D."/>
            <person name="Shittu T.A."/>
            <person name="Baroncelli R."/>
            <person name="Muthumeenakshi S."/>
            <person name="Osborne T.H."/>
            <person name="Janganan T.K."/>
            <person name="Sreenivasaprasad S."/>
        </authorList>
    </citation>
    <scope>NUCLEOTIDE SEQUENCE</scope>
    <source>
        <strain evidence="1">Conio</strain>
    </source>
</reference>
<sequence>MQHLRPPQQLQLQPHVSEHAVVCKVLSILGQLYNSW</sequence>
<gene>
    <name evidence="1" type="ORF">PMIN01_08216</name>
</gene>